<keyword evidence="3" id="KW-1185">Reference proteome</keyword>
<feature type="region of interest" description="Disordered" evidence="1">
    <location>
        <begin position="1"/>
        <end position="21"/>
    </location>
</feature>
<dbReference type="AlphaFoldDB" id="A0A8J2VXZ3"/>
<evidence type="ECO:0000313" key="3">
    <source>
        <dbReference type="Proteomes" id="UP000789524"/>
    </source>
</evidence>
<gene>
    <name evidence="2" type="ORF">DCHRY22_LOCUS1057</name>
</gene>
<reference evidence="2" key="1">
    <citation type="submission" date="2021-09" db="EMBL/GenBank/DDBJ databases">
        <authorList>
            <person name="Martin H S."/>
        </authorList>
    </citation>
    <scope>NUCLEOTIDE SEQUENCE</scope>
</reference>
<comment type="caution">
    <text evidence="2">The sequence shown here is derived from an EMBL/GenBank/DDBJ whole genome shotgun (WGS) entry which is preliminary data.</text>
</comment>
<sequence length="96" mass="10731">MLSHSRPCARPHPRSPPRARVQHTCSLAYDIIVYHTPRGRRVIMPDSYQLKPTRLPSAAIRGATRGRLHILPRIPGDSDPLPRRVSPYDALPPGGQ</sequence>
<proteinExistence type="predicted"/>
<organism evidence="2 3">
    <name type="scientific">Danaus chrysippus</name>
    <name type="common">African queen</name>
    <dbReference type="NCBI Taxonomy" id="151541"/>
    <lineage>
        <taxon>Eukaryota</taxon>
        <taxon>Metazoa</taxon>
        <taxon>Ecdysozoa</taxon>
        <taxon>Arthropoda</taxon>
        <taxon>Hexapoda</taxon>
        <taxon>Insecta</taxon>
        <taxon>Pterygota</taxon>
        <taxon>Neoptera</taxon>
        <taxon>Endopterygota</taxon>
        <taxon>Lepidoptera</taxon>
        <taxon>Glossata</taxon>
        <taxon>Ditrysia</taxon>
        <taxon>Papilionoidea</taxon>
        <taxon>Nymphalidae</taxon>
        <taxon>Danainae</taxon>
        <taxon>Danaini</taxon>
        <taxon>Danaina</taxon>
        <taxon>Danaus</taxon>
        <taxon>Anosia</taxon>
    </lineage>
</organism>
<name>A0A8J2VXZ3_9NEOP</name>
<protein>
    <submittedName>
        <fullName evidence="2">(African queen) hypothetical protein</fullName>
    </submittedName>
</protein>
<feature type="compositionally biased region" description="Basic residues" evidence="1">
    <location>
        <begin position="7"/>
        <end position="21"/>
    </location>
</feature>
<dbReference type="EMBL" id="CAKASE010000043">
    <property type="protein sequence ID" value="CAG9559135.1"/>
    <property type="molecule type" value="Genomic_DNA"/>
</dbReference>
<dbReference type="Proteomes" id="UP000789524">
    <property type="component" value="Unassembled WGS sequence"/>
</dbReference>
<evidence type="ECO:0000256" key="1">
    <source>
        <dbReference type="SAM" id="MobiDB-lite"/>
    </source>
</evidence>
<accession>A0A8J2VXZ3</accession>
<feature type="region of interest" description="Disordered" evidence="1">
    <location>
        <begin position="70"/>
        <end position="96"/>
    </location>
</feature>
<evidence type="ECO:0000313" key="2">
    <source>
        <dbReference type="EMBL" id="CAG9559135.1"/>
    </source>
</evidence>